<dbReference type="InterPro" id="IPR026350">
    <property type="entry name" value="GxxExxY"/>
</dbReference>
<evidence type="ECO:0000313" key="2">
    <source>
        <dbReference type="Proteomes" id="UP000756860"/>
    </source>
</evidence>
<comment type="caution">
    <text evidence="1">The sequence shown here is derived from an EMBL/GenBank/DDBJ whole genome shotgun (WGS) entry which is preliminary data.</text>
</comment>
<proteinExistence type="predicted"/>
<sequence>MEFKHTDITERVIKAVYTVFASLGSGFLEKVYENALMLELAQEGLLAQQQVPLSVRYRNQIVGEFFVDILVNDTVILELKAIEALQPIHEVQLVNYLKATDLEVGLLINFGPKIEIRRRVCSNKK</sequence>
<gene>
    <name evidence="1" type="ORF">KI810_01955</name>
</gene>
<reference evidence="1 2" key="1">
    <citation type="submission" date="2021-05" db="EMBL/GenBank/DDBJ databases">
        <title>The draft genome of Geobacter luticola JCM 17780.</title>
        <authorList>
            <person name="Xu Z."/>
            <person name="Masuda Y."/>
            <person name="Itoh H."/>
            <person name="Senoo K."/>
        </authorList>
    </citation>
    <scope>NUCLEOTIDE SEQUENCE [LARGE SCALE GENOMIC DNA]</scope>
    <source>
        <strain evidence="1 2">JCM 17780</strain>
    </source>
</reference>
<dbReference type="Proteomes" id="UP000756860">
    <property type="component" value="Unassembled WGS sequence"/>
</dbReference>
<dbReference type="EMBL" id="JAHCVK010000001">
    <property type="protein sequence ID" value="MBT0651809.1"/>
    <property type="molecule type" value="Genomic_DNA"/>
</dbReference>
<evidence type="ECO:0000313" key="1">
    <source>
        <dbReference type="EMBL" id="MBT0651809.1"/>
    </source>
</evidence>
<organism evidence="1 2">
    <name type="scientific">Geomobilimonas luticola</name>
    <dbReference type="NCBI Taxonomy" id="1114878"/>
    <lineage>
        <taxon>Bacteria</taxon>
        <taxon>Pseudomonadati</taxon>
        <taxon>Thermodesulfobacteriota</taxon>
        <taxon>Desulfuromonadia</taxon>
        <taxon>Geobacterales</taxon>
        <taxon>Geobacteraceae</taxon>
        <taxon>Geomobilimonas</taxon>
    </lineage>
</organism>
<name>A0ABS5SBB4_9BACT</name>
<accession>A0ABS5SBB4</accession>
<dbReference type="Pfam" id="PF13366">
    <property type="entry name" value="PDDEXK_3"/>
    <property type="match status" value="1"/>
</dbReference>
<dbReference type="NCBIfam" id="TIGR04256">
    <property type="entry name" value="GxxExxY"/>
    <property type="match status" value="1"/>
</dbReference>
<protein>
    <submittedName>
        <fullName evidence="1">GxxExxY protein</fullName>
    </submittedName>
</protein>
<keyword evidence="2" id="KW-1185">Reference proteome</keyword>